<name>A0A3G3M6E3_9CAUD</name>
<dbReference type="KEGG" id="vg:77932159"/>
<dbReference type="EMBL" id="MH910041">
    <property type="protein sequence ID" value="AYR01594.1"/>
    <property type="molecule type" value="Genomic_DNA"/>
</dbReference>
<proteinExistence type="predicted"/>
<dbReference type="RefSeq" id="YP_010656280.1">
    <property type="nucleotide sequence ID" value="NC_070836.1"/>
</dbReference>
<reference evidence="1 2" key="1">
    <citation type="submission" date="2018-09" db="EMBL/GenBank/DDBJ databases">
        <authorList>
            <person name="Rimple P.A."/>
            <person name="Stoner T.H."/>
            <person name="Garlena R.A."/>
            <person name="Russell D.A."/>
            <person name="Pope W.H."/>
            <person name="Jacobs-Sera D."/>
            <person name="Hatfull G.F."/>
        </authorList>
    </citation>
    <scope>NUCLEOTIDE SEQUENCE [LARGE SCALE GENOMIC DNA]</scope>
</reference>
<dbReference type="GeneID" id="77932159"/>
<sequence length="74" mass="8689">MTFPGKQPDDPKPPRPLRRFAYRLFINGAEHEIESHEIYFYEAGRVGFWNYDDNDERVLVLGTKAFQVRQVTGT</sequence>
<keyword evidence="2" id="KW-1185">Reference proteome</keyword>
<evidence type="ECO:0000313" key="1">
    <source>
        <dbReference type="EMBL" id="AYR01594.1"/>
    </source>
</evidence>
<gene>
    <name evidence="1" type="primary">94</name>
    <name evidence="1" type="ORF">PBI_SEAHORSE_94</name>
</gene>
<organism evidence="1 2">
    <name type="scientific">Arthrobacter phage Seahorse</name>
    <dbReference type="NCBI Taxonomy" id="2419611"/>
    <lineage>
        <taxon>Viruses</taxon>
        <taxon>Duplodnaviria</taxon>
        <taxon>Heunggongvirae</taxon>
        <taxon>Uroviricota</taxon>
        <taxon>Caudoviricetes</taxon>
        <taxon>Seamegvirus</taxon>
        <taxon>Seamegvirus seahorse</taxon>
    </lineage>
</organism>
<protein>
    <submittedName>
        <fullName evidence="1">Uncharacterized protein</fullName>
    </submittedName>
</protein>
<dbReference type="Proteomes" id="UP000272407">
    <property type="component" value="Segment"/>
</dbReference>
<accession>A0A3G3M6E3</accession>
<evidence type="ECO:0000313" key="2">
    <source>
        <dbReference type="Proteomes" id="UP000272407"/>
    </source>
</evidence>